<dbReference type="WBParaSite" id="jg9359">
    <property type="protein sequence ID" value="jg9359"/>
    <property type="gene ID" value="jg9359"/>
</dbReference>
<proteinExistence type="predicted"/>
<reference evidence="2" key="1">
    <citation type="submission" date="2022-11" db="UniProtKB">
        <authorList>
            <consortium name="WormBaseParasite"/>
        </authorList>
    </citation>
    <scope>IDENTIFICATION</scope>
</reference>
<name>A0A915ETI4_9BILA</name>
<dbReference type="Proteomes" id="UP000887574">
    <property type="component" value="Unplaced"/>
</dbReference>
<dbReference type="AlphaFoldDB" id="A0A915ETI4"/>
<sequence>MGGLSTLLPLQTEALGGVPPPPSNGQCVCLVATPPSSLLIYMCTYFFALGVGKGAIAGEITNFFVANGTKGAKRVKRRMVEQQEMPLFGGITSENGRLIIWDYEYLRPQRTITTDENRNFGFLICKDSFFTLEIMTLTHILLLLLSPALALDQANNAEIGAICL</sequence>
<keyword evidence="1" id="KW-1185">Reference proteome</keyword>
<accession>A0A915ETI4</accession>
<evidence type="ECO:0000313" key="2">
    <source>
        <dbReference type="WBParaSite" id="jg9359"/>
    </source>
</evidence>
<evidence type="ECO:0000313" key="1">
    <source>
        <dbReference type="Proteomes" id="UP000887574"/>
    </source>
</evidence>
<organism evidence="1 2">
    <name type="scientific">Ditylenchus dipsaci</name>
    <dbReference type="NCBI Taxonomy" id="166011"/>
    <lineage>
        <taxon>Eukaryota</taxon>
        <taxon>Metazoa</taxon>
        <taxon>Ecdysozoa</taxon>
        <taxon>Nematoda</taxon>
        <taxon>Chromadorea</taxon>
        <taxon>Rhabditida</taxon>
        <taxon>Tylenchina</taxon>
        <taxon>Tylenchomorpha</taxon>
        <taxon>Sphaerularioidea</taxon>
        <taxon>Anguinidae</taxon>
        <taxon>Anguininae</taxon>
        <taxon>Ditylenchus</taxon>
    </lineage>
</organism>
<protein>
    <submittedName>
        <fullName evidence="2">Uncharacterized protein</fullName>
    </submittedName>
</protein>